<accession>U5H6S7</accession>
<keyword evidence="3" id="KW-1185">Reference proteome</keyword>
<dbReference type="EnsemblFungi" id="MVLG_02975T0">
    <property type="protein sequence ID" value="MVLG_02975T0"/>
    <property type="gene ID" value="MVLG_02975"/>
</dbReference>
<dbReference type="AlphaFoldDB" id="U5H6S7"/>
<proteinExistence type="predicted"/>
<reference evidence="2" key="4">
    <citation type="submission" date="2015-06" db="UniProtKB">
        <authorList>
            <consortium name="EnsemblFungi"/>
        </authorList>
    </citation>
    <scope>IDENTIFICATION</scope>
</reference>
<name>U5H6S7_USTV1</name>
<dbReference type="SUPFAM" id="SSF56112">
    <property type="entry name" value="Protein kinase-like (PK-like)"/>
    <property type="match status" value="1"/>
</dbReference>
<dbReference type="EMBL" id="GL541667">
    <property type="protein sequence ID" value="KDE06779.1"/>
    <property type="molecule type" value="Genomic_DNA"/>
</dbReference>
<dbReference type="OrthoDB" id="3017382at2759"/>
<reference evidence="1 3" key="3">
    <citation type="journal article" date="2015" name="BMC Genomics">
        <title>Sex and parasites: genomic and transcriptomic analysis of Microbotryum lychnidis-dioicae, the biotrophic and plant-castrating anther smut fungus.</title>
        <authorList>
            <person name="Perlin M.H."/>
            <person name="Amselem J."/>
            <person name="Fontanillas E."/>
            <person name="Toh S.S."/>
            <person name="Chen Z."/>
            <person name="Goldberg J."/>
            <person name="Duplessis S."/>
            <person name="Henrissat B."/>
            <person name="Young S."/>
            <person name="Zeng Q."/>
            <person name="Aguileta G."/>
            <person name="Petit E."/>
            <person name="Badouin H."/>
            <person name="Andrews J."/>
            <person name="Razeeq D."/>
            <person name="Gabaldon T."/>
            <person name="Quesneville H."/>
            <person name="Giraud T."/>
            <person name="Hood M.E."/>
            <person name="Schultz D.J."/>
            <person name="Cuomo C.A."/>
        </authorList>
    </citation>
    <scope>NUCLEOTIDE SEQUENCE [LARGE SCALE GENOMIC DNA]</scope>
    <source>
        <strain evidence="3">p1A1 Lamole</strain>
        <strain evidence="1">P1A1 Lamole</strain>
    </source>
</reference>
<reference evidence="3" key="1">
    <citation type="submission" date="2010-11" db="EMBL/GenBank/DDBJ databases">
        <title>The genome sequence of Microbotryum violaceum strain p1A1 Lamole.</title>
        <authorList>
            <person name="Cuomo C."/>
            <person name="Perlin M."/>
            <person name="Young S.K."/>
            <person name="Zeng Q."/>
            <person name="Gargeya S."/>
            <person name="Alvarado L."/>
            <person name="Berlin A."/>
            <person name="Chapman S.B."/>
            <person name="Chen Z."/>
            <person name="Freedman E."/>
            <person name="Gellesch M."/>
            <person name="Goldberg J."/>
            <person name="Griggs A."/>
            <person name="Gujja S."/>
            <person name="Heilman E."/>
            <person name="Heiman D."/>
            <person name="Howarth C."/>
            <person name="Mehta T."/>
            <person name="Neiman D."/>
            <person name="Pearson M."/>
            <person name="Roberts A."/>
            <person name="Saif S."/>
            <person name="Shea T."/>
            <person name="Shenoy N."/>
            <person name="Sisk P."/>
            <person name="Stolte C."/>
            <person name="Sykes S."/>
            <person name="White J."/>
            <person name="Yandava C."/>
            <person name="Haas B."/>
            <person name="Nusbaum C."/>
            <person name="Birren B."/>
        </authorList>
    </citation>
    <scope>NUCLEOTIDE SEQUENCE [LARGE SCALE GENOMIC DNA]</scope>
    <source>
        <strain evidence="3">p1A1 Lamole</strain>
    </source>
</reference>
<reference evidence="1" key="2">
    <citation type="submission" date="2010-11" db="EMBL/GenBank/DDBJ databases">
        <authorList>
            <consortium name="The Broad Institute Genome Sequencing Platform"/>
            <person name="Earl A."/>
            <person name="Ward D."/>
            <person name="Feldgarden M."/>
            <person name="Gevers D."/>
            <person name="Butler R."/>
            <person name="Young S.K."/>
            <person name="Zeng Q."/>
            <person name="Gargeya S."/>
            <person name="Fitzgerald M."/>
            <person name="Haas B."/>
            <person name="Abouelleil A."/>
            <person name="Alvarado L."/>
            <person name="Arachchi H.M."/>
            <person name="Berlin A."/>
            <person name="Brown A."/>
            <person name="Chapman S.B."/>
            <person name="Chen Z."/>
            <person name="Dunbar C."/>
            <person name="Freedman E."/>
            <person name="Gearin G."/>
            <person name="Gellesch M."/>
            <person name="Goldberg J."/>
            <person name="Griggs A."/>
            <person name="Gujja S."/>
            <person name="Heilman E."/>
            <person name="Heiman D."/>
            <person name="Howarth C."/>
            <person name="Larson L."/>
            <person name="Lui A."/>
            <person name="MacDonald P.J.P."/>
            <person name="Mehta T."/>
            <person name="Montmayeur A."/>
            <person name="Murphy C."/>
            <person name="Neiman D."/>
            <person name="Pearson M."/>
            <person name="Priest M."/>
            <person name="Roberts A."/>
            <person name="Saif S."/>
            <person name="Shea T."/>
            <person name="Shenoy N."/>
            <person name="Sisk P."/>
            <person name="Stolte C."/>
            <person name="Sykes S."/>
            <person name="White J."/>
            <person name="Yandava C."/>
            <person name="Wortman J."/>
            <person name="Nusbaum C."/>
            <person name="Birren B."/>
        </authorList>
    </citation>
    <scope>NUCLEOTIDE SEQUENCE</scope>
    <source>
        <strain evidence="1">P1A1 Lamole</strain>
    </source>
</reference>
<evidence type="ECO:0000313" key="2">
    <source>
        <dbReference type="EnsemblFungi" id="MVLG_02975T0"/>
    </source>
</evidence>
<organism evidence="1">
    <name type="scientific">Microbotryum lychnidis-dioicae (strain p1A1 Lamole / MvSl-1064)</name>
    <name type="common">Anther smut fungus</name>
    <dbReference type="NCBI Taxonomy" id="683840"/>
    <lineage>
        <taxon>Eukaryota</taxon>
        <taxon>Fungi</taxon>
        <taxon>Dikarya</taxon>
        <taxon>Basidiomycota</taxon>
        <taxon>Pucciniomycotina</taxon>
        <taxon>Microbotryomycetes</taxon>
        <taxon>Microbotryales</taxon>
        <taxon>Microbotryaceae</taxon>
        <taxon>Microbotryum</taxon>
    </lineage>
</organism>
<dbReference type="InParanoid" id="U5H6S7"/>
<gene>
    <name evidence="1" type="ORF">MVLG_02975</name>
</gene>
<protein>
    <recommendedName>
        <fullName evidence="4">Protein kinase domain-containing protein</fullName>
    </recommendedName>
</protein>
<dbReference type="EMBL" id="AEIJ01000275">
    <property type="status" value="NOT_ANNOTATED_CDS"/>
    <property type="molecule type" value="Genomic_DNA"/>
</dbReference>
<sequence>MSGRFGPSSKGVGRGRLAAKVVWEEYSPSIAREYFVYTSIVPLLSSQAQEYFSAFHGLYRSGNEGQAYILVMEDAGSPITHKQLEADAELKAKVDFALNLIADEGLHHNDEGARNVLLRPDGRICLIDWGEAQVR</sequence>
<dbReference type="HOGENOM" id="CLU_1887303_0_0_1"/>
<evidence type="ECO:0000313" key="3">
    <source>
        <dbReference type="Proteomes" id="UP000017200"/>
    </source>
</evidence>
<evidence type="ECO:0000313" key="1">
    <source>
        <dbReference type="EMBL" id="KDE06779.1"/>
    </source>
</evidence>
<dbReference type="Proteomes" id="UP000017200">
    <property type="component" value="Unassembled WGS sequence"/>
</dbReference>
<dbReference type="InterPro" id="IPR011009">
    <property type="entry name" value="Kinase-like_dom_sf"/>
</dbReference>
<evidence type="ECO:0008006" key="4">
    <source>
        <dbReference type="Google" id="ProtNLM"/>
    </source>
</evidence>